<evidence type="ECO:0000313" key="2">
    <source>
        <dbReference type="EMBL" id="OWP50269.1"/>
    </source>
</evidence>
<organism evidence="2 3">
    <name type="scientific">Pseudomonas nitroreducens</name>
    <dbReference type="NCBI Taxonomy" id="46680"/>
    <lineage>
        <taxon>Bacteria</taxon>
        <taxon>Pseudomonadati</taxon>
        <taxon>Pseudomonadota</taxon>
        <taxon>Gammaproteobacteria</taxon>
        <taxon>Pseudomonadales</taxon>
        <taxon>Pseudomonadaceae</taxon>
        <taxon>Pseudomonas</taxon>
    </lineage>
</organism>
<protein>
    <submittedName>
        <fullName evidence="2">Uncharacterized protein</fullName>
    </submittedName>
</protein>
<evidence type="ECO:0000256" key="1">
    <source>
        <dbReference type="SAM" id="MobiDB-lite"/>
    </source>
</evidence>
<proteinExistence type="predicted"/>
<dbReference type="Proteomes" id="UP000198145">
    <property type="component" value="Unassembled WGS sequence"/>
</dbReference>
<reference evidence="2 3" key="1">
    <citation type="submission" date="2017-06" db="EMBL/GenBank/DDBJ databases">
        <title>Draft genome of Pseudomonas nitroreducens DF05.</title>
        <authorList>
            <person name="Iyer R."/>
        </authorList>
    </citation>
    <scope>NUCLEOTIDE SEQUENCE [LARGE SCALE GENOMIC DNA]</scope>
    <source>
        <strain evidence="2 3">DF05</strain>
    </source>
</reference>
<dbReference type="AlphaFoldDB" id="A0A2D0ADW1"/>
<evidence type="ECO:0000313" key="3">
    <source>
        <dbReference type="Proteomes" id="UP000198145"/>
    </source>
</evidence>
<gene>
    <name evidence="2" type="ORF">CEG18_11995</name>
</gene>
<feature type="compositionally biased region" description="Low complexity" evidence="1">
    <location>
        <begin position="45"/>
        <end position="63"/>
    </location>
</feature>
<accession>A0A2D0ADW1</accession>
<feature type="region of interest" description="Disordered" evidence="1">
    <location>
        <begin position="45"/>
        <end position="73"/>
    </location>
</feature>
<comment type="caution">
    <text evidence="2">The sequence shown here is derived from an EMBL/GenBank/DDBJ whole genome shotgun (WGS) entry which is preliminary data.</text>
</comment>
<dbReference type="RefSeq" id="WP_088417695.1">
    <property type="nucleotide sequence ID" value="NZ_NJBA01000004.1"/>
</dbReference>
<dbReference type="EMBL" id="NJBA01000004">
    <property type="protein sequence ID" value="OWP50269.1"/>
    <property type="molecule type" value="Genomic_DNA"/>
</dbReference>
<sequence>MPQVNVIKPFIYQEPGAKAKQIDKGDQLLSEGCAEHARKIGAVEAPAAAAATSGAEEPAPEAGDQSRPAKPRK</sequence>
<name>A0A2D0ADW1_PSENT</name>